<reference evidence="6 7" key="1">
    <citation type="submission" date="2024-06" db="EMBL/GenBank/DDBJ databases">
        <title>Genomic Encyclopedia of Type Strains, Phase V (KMG-V): Genome sequencing to study the core and pangenomes of soil and plant-associated prokaryotes.</title>
        <authorList>
            <person name="Whitman W."/>
        </authorList>
    </citation>
    <scope>NUCLEOTIDE SEQUENCE [LARGE SCALE GENOMIC DNA]</scope>
    <source>
        <strain evidence="6 7">NE40</strain>
    </source>
</reference>
<feature type="transmembrane region" description="Helical" evidence="5">
    <location>
        <begin position="284"/>
        <end position="304"/>
    </location>
</feature>
<feature type="transmembrane region" description="Helical" evidence="5">
    <location>
        <begin position="335"/>
        <end position="354"/>
    </location>
</feature>
<feature type="transmembrane region" description="Helical" evidence="5">
    <location>
        <begin position="14"/>
        <end position="35"/>
    </location>
</feature>
<keyword evidence="7" id="KW-1185">Reference proteome</keyword>
<dbReference type="InterPro" id="IPR001898">
    <property type="entry name" value="SLC13A/DASS"/>
</dbReference>
<keyword evidence="3 5" id="KW-1133">Transmembrane helix</keyword>
<feature type="transmembrane region" description="Helical" evidence="5">
    <location>
        <begin position="65"/>
        <end position="83"/>
    </location>
</feature>
<evidence type="ECO:0000256" key="2">
    <source>
        <dbReference type="ARBA" id="ARBA00022692"/>
    </source>
</evidence>
<proteinExistence type="predicted"/>
<organism evidence="6 7">
    <name type="scientific">Endozoicomonas lisbonensis</name>
    <dbReference type="NCBI Taxonomy" id="3120522"/>
    <lineage>
        <taxon>Bacteria</taxon>
        <taxon>Pseudomonadati</taxon>
        <taxon>Pseudomonadota</taxon>
        <taxon>Gammaproteobacteria</taxon>
        <taxon>Oceanospirillales</taxon>
        <taxon>Endozoicomonadaceae</taxon>
        <taxon>Endozoicomonas</taxon>
    </lineage>
</organism>
<name>A0ABV2SJI5_9GAMM</name>
<feature type="transmembrane region" description="Helical" evidence="5">
    <location>
        <begin position="192"/>
        <end position="212"/>
    </location>
</feature>
<keyword evidence="2 5" id="KW-0812">Transmembrane</keyword>
<dbReference type="EMBL" id="JBEWTB010000002">
    <property type="protein sequence ID" value="MET4757411.1"/>
    <property type="molecule type" value="Genomic_DNA"/>
</dbReference>
<sequence>MSDVPIERSPIKLLVGRIAIPVSFCALVAILLLPLQGLTPAGQAMLGILAMAVILWVTEAMAYPISALLIALLMTLFLGLIPNPDTGSVIGTSKAILQAMKGFSSPSIIVISGALIMAAAMQATELDRRIARAILSRVHPSPGAILAGCLLIGVVFSFLVPSPTGRTAVQVPILAGVVATLGLGAQSRFAAILVIGAAQVSTVWNVGVMTATGHNVAGLELMAEHSGYSLTWAKWLLYAGPWSALMTIILFVILRRELNGVSFGSDTISLTGNREPLNHQQKRLALFTLILITSWVTEGFLHHITVPATMLIMAVCLLLPGLGVFSSWKEVEKCLPWGVIVMFGVSISLGQQLVNTGAAAWLAESCFSALDISLFSIPLLVVAMTSFSIIMHLGFASAMSVTVALLPVFLAFSSTLPPSMSENAMGLVLLQLFAVSFGMILPVNAPQNMVAYSTGYFDTRTFARIGLQLTVASLLTFALFAATWWKWTGLLV</sequence>
<protein>
    <submittedName>
        <fullName evidence="6">Sodium-dependent dicarboxylate transporter 2/3/5</fullName>
    </submittedName>
</protein>
<feature type="transmembrane region" description="Helical" evidence="5">
    <location>
        <begin position="310"/>
        <end position="328"/>
    </location>
</feature>
<evidence type="ECO:0000256" key="3">
    <source>
        <dbReference type="ARBA" id="ARBA00022989"/>
    </source>
</evidence>
<comment type="subcellular location">
    <subcellularLocation>
        <location evidence="1">Membrane</location>
        <topology evidence="1">Multi-pass membrane protein</topology>
    </subcellularLocation>
</comment>
<gene>
    <name evidence="6" type="ORF">V5J35_002603</name>
</gene>
<evidence type="ECO:0000313" key="6">
    <source>
        <dbReference type="EMBL" id="MET4757411.1"/>
    </source>
</evidence>
<evidence type="ECO:0000256" key="5">
    <source>
        <dbReference type="SAM" id="Phobius"/>
    </source>
</evidence>
<keyword evidence="4 5" id="KW-0472">Membrane</keyword>
<feature type="transmembrane region" description="Helical" evidence="5">
    <location>
        <begin position="360"/>
        <end position="382"/>
    </location>
</feature>
<feature type="transmembrane region" description="Helical" evidence="5">
    <location>
        <begin position="142"/>
        <end position="161"/>
    </location>
</feature>
<dbReference type="RefSeq" id="WP_354007569.1">
    <property type="nucleotide sequence ID" value="NZ_JBEWTA010000001.1"/>
</dbReference>
<dbReference type="Pfam" id="PF00939">
    <property type="entry name" value="Na_sulph_symp"/>
    <property type="match status" value="1"/>
</dbReference>
<feature type="transmembrane region" description="Helical" evidence="5">
    <location>
        <begin position="424"/>
        <end position="444"/>
    </location>
</feature>
<feature type="transmembrane region" description="Helical" evidence="5">
    <location>
        <begin position="232"/>
        <end position="254"/>
    </location>
</feature>
<evidence type="ECO:0000256" key="1">
    <source>
        <dbReference type="ARBA" id="ARBA00004141"/>
    </source>
</evidence>
<comment type="caution">
    <text evidence="6">The sequence shown here is derived from an EMBL/GenBank/DDBJ whole genome shotgun (WGS) entry which is preliminary data.</text>
</comment>
<dbReference type="Proteomes" id="UP001549366">
    <property type="component" value="Unassembled WGS sequence"/>
</dbReference>
<dbReference type="PANTHER" id="PTHR10283">
    <property type="entry name" value="SOLUTE CARRIER FAMILY 13 MEMBER"/>
    <property type="match status" value="1"/>
</dbReference>
<evidence type="ECO:0000256" key="4">
    <source>
        <dbReference type="ARBA" id="ARBA00023136"/>
    </source>
</evidence>
<feature type="transmembrane region" description="Helical" evidence="5">
    <location>
        <begin position="465"/>
        <end position="485"/>
    </location>
</feature>
<feature type="transmembrane region" description="Helical" evidence="5">
    <location>
        <begin position="41"/>
        <end position="58"/>
    </location>
</feature>
<feature type="transmembrane region" description="Helical" evidence="5">
    <location>
        <begin position="389"/>
        <end position="412"/>
    </location>
</feature>
<feature type="transmembrane region" description="Helical" evidence="5">
    <location>
        <begin position="103"/>
        <end position="121"/>
    </location>
</feature>
<feature type="transmembrane region" description="Helical" evidence="5">
    <location>
        <begin position="167"/>
        <end position="185"/>
    </location>
</feature>
<evidence type="ECO:0000313" key="7">
    <source>
        <dbReference type="Proteomes" id="UP001549366"/>
    </source>
</evidence>
<accession>A0ABV2SJI5</accession>